<dbReference type="SUPFAM" id="SSF53686">
    <property type="entry name" value="Tryptophan synthase beta subunit-like PLP-dependent enzymes"/>
    <property type="match status" value="1"/>
</dbReference>
<dbReference type="PANTHER" id="PTHR43780:SF2">
    <property type="entry name" value="1-AMINOCYCLOPROPANE-1-CARBOXYLATE DEAMINASE-RELATED"/>
    <property type="match status" value="1"/>
</dbReference>
<evidence type="ECO:0000259" key="6">
    <source>
        <dbReference type="Pfam" id="PF00291"/>
    </source>
</evidence>
<feature type="domain" description="Tryptophan synthase beta chain-like PALP" evidence="6">
    <location>
        <begin position="16"/>
        <end position="297"/>
    </location>
</feature>
<protein>
    <submittedName>
        <fullName evidence="7">Pyridoxal-phosphate dependent enzyme</fullName>
    </submittedName>
</protein>
<dbReference type="EMBL" id="CP158165">
    <property type="protein sequence ID" value="XBV22363.1"/>
    <property type="molecule type" value="Genomic_DNA"/>
</dbReference>
<accession>A0AAU7T6T2</accession>
<evidence type="ECO:0000256" key="3">
    <source>
        <dbReference type="ARBA" id="ARBA00022898"/>
    </source>
</evidence>
<dbReference type="Gene3D" id="3.40.50.1100">
    <property type="match status" value="2"/>
</dbReference>
<comment type="cofactor">
    <cofactor evidence="1">
        <name>pyridoxal 5'-phosphate</name>
        <dbReference type="ChEBI" id="CHEBI:597326"/>
    </cofactor>
</comment>
<keyword evidence="3 5" id="KW-0663">Pyridoxal phosphate</keyword>
<evidence type="ECO:0000256" key="2">
    <source>
        <dbReference type="ARBA" id="ARBA00008639"/>
    </source>
</evidence>
<evidence type="ECO:0000256" key="5">
    <source>
        <dbReference type="PIRSR" id="PIRSR006278-2"/>
    </source>
</evidence>
<reference evidence="7" key="1">
    <citation type="submission" date="2024-06" db="EMBL/GenBank/DDBJ databases">
        <title>Kribbella sp. strain HUAS MG21 genome sequences.</title>
        <authorList>
            <person name="Mo P."/>
        </authorList>
    </citation>
    <scope>NUCLEOTIDE SEQUENCE</scope>
    <source>
        <strain evidence="7">HUAS MG21</strain>
    </source>
</reference>
<gene>
    <name evidence="7" type="ORF">ABN611_27830</name>
</gene>
<proteinExistence type="inferred from homology"/>
<dbReference type="GO" id="GO:1901605">
    <property type="term" value="P:alpha-amino acid metabolic process"/>
    <property type="evidence" value="ECO:0007669"/>
    <property type="project" value="UniProtKB-ARBA"/>
</dbReference>
<evidence type="ECO:0000256" key="1">
    <source>
        <dbReference type="ARBA" id="ARBA00001933"/>
    </source>
</evidence>
<comment type="similarity">
    <text evidence="2">Belongs to the ACC deaminase/D-cysteine desulfhydrase family.</text>
</comment>
<feature type="modified residue" description="N6-(pyridoxal phosphate)lysine" evidence="5">
    <location>
        <position position="50"/>
    </location>
</feature>
<evidence type="ECO:0000313" key="7">
    <source>
        <dbReference type="EMBL" id="XBV22363.1"/>
    </source>
</evidence>
<feature type="active site" description="Nucleophile" evidence="4">
    <location>
        <position position="77"/>
    </location>
</feature>
<dbReference type="GO" id="GO:0019148">
    <property type="term" value="F:D-cysteine desulfhydrase activity"/>
    <property type="evidence" value="ECO:0007669"/>
    <property type="project" value="TreeGrafter"/>
</dbReference>
<dbReference type="InterPro" id="IPR036052">
    <property type="entry name" value="TrpB-like_PALP_sf"/>
</dbReference>
<dbReference type="AlphaFoldDB" id="A0AAU7T6T2"/>
<dbReference type="InterPro" id="IPR027278">
    <property type="entry name" value="ACCD_DCysDesulf"/>
</dbReference>
<sequence>MLAGVEDGLTAELRLPSPLVELDDERLRAAGVRLLLKRDDLIHPEVPGNKWRKLKYNIATARELGFGMLLTFGGAYSNHIRATAAIGAYCGFSTIGVIRGEEHLPLNPSLRYAVSRGMRLTYLDRSTYREKTSDAVIRALRQEFEDFYLIPEGGSNADAVRGCAELPAELDESVDVLFCAVGTGGTLAGVAAGLQPNQLLIGVPVLKGATFLEDEIVTLQNEAYGARTGTWRLEHNYHFGGYAKRTPELDKFLDDFEARHALRLDWVYEAKMMYALYDQVTRGTFRRGATLVALISGSGNAPEA</sequence>
<dbReference type="RefSeq" id="WP_350275208.1">
    <property type="nucleotide sequence ID" value="NZ_CP158165.1"/>
</dbReference>
<evidence type="ECO:0000256" key="4">
    <source>
        <dbReference type="PIRSR" id="PIRSR006278-1"/>
    </source>
</evidence>
<dbReference type="PANTHER" id="PTHR43780">
    <property type="entry name" value="1-AMINOCYCLOPROPANE-1-CARBOXYLATE DEAMINASE-RELATED"/>
    <property type="match status" value="1"/>
</dbReference>
<organism evidence="7">
    <name type="scientific">Kribbella sp. HUAS MG21</name>
    <dbReference type="NCBI Taxonomy" id="3160966"/>
    <lineage>
        <taxon>Bacteria</taxon>
        <taxon>Bacillati</taxon>
        <taxon>Actinomycetota</taxon>
        <taxon>Actinomycetes</taxon>
        <taxon>Propionibacteriales</taxon>
        <taxon>Kribbellaceae</taxon>
        <taxon>Kribbella</taxon>
    </lineage>
</organism>
<dbReference type="Pfam" id="PF00291">
    <property type="entry name" value="PALP"/>
    <property type="match status" value="1"/>
</dbReference>
<dbReference type="PIRSF" id="PIRSF006278">
    <property type="entry name" value="ACCD_DCysDesulf"/>
    <property type="match status" value="1"/>
</dbReference>
<dbReference type="InterPro" id="IPR001926">
    <property type="entry name" value="TrpB-like_PALP"/>
</dbReference>
<name>A0AAU7T6T2_9ACTN</name>